<name>A0A2G8L7N8_STIJA</name>
<dbReference type="InterPro" id="IPR011029">
    <property type="entry name" value="DEATH-like_dom_sf"/>
</dbReference>
<accession>A0A2G8L7N8</accession>
<dbReference type="GO" id="GO:0006915">
    <property type="term" value="P:apoptotic process"/>
    <property type="evidence" value="ECO:0007669"/>
    <property type="project" value="UniProtKB-KW"/>
</dbReference>
<dbReference type="Pfam" id="PF01335">
    <property type="entry name" value="DED"/>
    <property type="match status" value="1"/>
</dbReference>
<comment type="caution">
    <text evidence="4">The sequence shown here is derived from an EMBL/GenBank/DDBJ whole genome shotgun (WGS) entry which is preliminary data.</text>
</comment>
<dbReference type="GO" id="GO:0042981">
    <property type="term" value="P:regulation of apoptotic process"/>
    <property type="evidence" value="ECO:0007669"/>
    <property type="project" value="InterPro"/>
</dbReference>
<protein>
    <recommendedName>
        <fullName evidence="3">DED domain-containing protein</fullName>
    </recommendedName>
</protein>
<feature type="compositionally biased region" description="Polar residues" evidence="2">
    <location>
        <begin position="274"/>
        <end position="289"/>
    </location>
</feature>
<evidence type="ECO:0000256" key="2">
    <source>
        <dbReference type="SAM" id="MobiDB-lite"/>
    </source>
</evidence>
<evidence type="ECO:0000259" key="3">
    <source>
        <dbReference type="PROSITE" id="PS50168"/>
    </source>
</evidence>
<dbReference type="EMBL" id="MRZV01000182">
    <property type="protein sequence ID" value="PIK56256.1"/>
    <property type="molecule type" value="Genomic_DNA"/>
</dbReference>
<dbReference type="AlphaFoldDB" id="A0A2G8L7N8"/>
<sequence>MPQLRIFHQGRYVYYRPNRTVRFLPPLIGNTDSRKSVVVTETNTQDSTHSKTLRHDDHTRRAHAYRKLVAHISKSLTKENVDDMKFLAKEHIFPTHLLDRISSGKEFISLLEQKRFLAENSLHFLQTLLYYTARHDLYERIFRFRYGVQGGYRRKGVNIEEKYNLQQRQRDILQLPVEVKSFRDQLQPRSRFNNADIPSMQEKLAVLSTRLDESRKRVSAANTLHTNNKYDTTEQYVSLKTAAALEEGKSDQTSAVVRDQQDQLDFPVGDRKVTSNSETTKENSGQENMPDSKLRKLRKRLNVNLTKRYNHTEPTFVQHKHQPSRHSKNNPFVRKVVGGRTTVHNDHVEGMTVKSILPCE</sequence>
<dbReference type="OrthoDB" id="10070981at2759"/>
<feature type="domain" description="DED" evidence="3">
    <location>
        <begin position="64"/>
        <end position="143"/>
    </location>
</feature>
<dbReference type="SUPFAM" id="SSF47986">
    <property type="entry name" value="DEATH domain"/>
    <property type="match status" value="1"/>
</dbReference>
<dbReference type="SMART" id="SM00031">
    <property type="entry name" value="DED"/>
    <property type="match status" value="1"/>
</dbReference>
<evidence type="ECO:0000313" key="4">
    <source>
        <dbReference type="EMBL" id="PIK56256.1"/>
    </source>
</evidence>
<proteinExistence type="predicted"/>
<dbReference type="PANTHER" id="PTHR48169">
    <property type="entry name" value="DED DOMAIN-CONTAINING PROTEIN"/>
    <property type="match status" value="1"/>
</dbReference>
<feature type="region of interest" description="Disordered" evidence="2">
    <location>
        <begin position="247"/>
        <end position="291"/>
    </location>
</feature>
<keyword evidence="5" id="KW-1185">Reference proteome</keyword>
<evidence type="ECO:0000313" key="5">
    <source>
        <dbReference type="Proteomes" id="UP000230750"/>
    </source>
</evidence>
<gene>
    <name evidence="4" type="ORF">BSL78_06839</name>
</gene>
<dbReference type="Proteomes" id="UP000230750">
    <property type="component" value="Unassembled WGS sequence"/>
</dbReference>
<dbReference type="InterPro" id="IPR001875">
    <property type="entry name" value="DED_dom"/>
</dbReference>
<evidence type="ECO:0000256" key="1">
    <source>
        <dbReference type="ARBA" id="ARBA00022703"/>
    </source>
</evidence>
<keyword evidence="1" id="KW-0053">Apoptosis</keyword>
<organism evidence="4 5">
    <name type="scientific">Stichopus japonicus</name>
    <name type="common">Sea cucumber</name>
    <dbReference type="NCBI Taxonomy" id="307972"/>
    <lineage>
        <taxon>Eukaryota</taxon>
        <taxon>Metazoa</taxon>
        <taxon>Echinodermata</taxon>
        <taxon>Eleutherozoa</taxon>
        <taxon>Echinozoa</taxon>
        <taxon>Holothuroidea</taxon>
        <taxon>Aspidochirotacea</taxon>
        <taxon>Aspidochirotida</taxon>
        <taxon>Stichopodidae</taxon>
        <taxon>Apostichopus</taxon>
    </lineage>
</organism>
<dbReference type="PROSITE" id="PS50168">
    <property type="entry name" value="DED"/>
    <property type="match status" value="1"/>
</dbReference>
<dbReference type="PANTHER" id="PTHR48169:SF7">
    <property type="entry name" value="CASPASE 10"/>
    <property type="match status" value="1"/>
</dbReference>
<dbReference type="Gene3D" id="1.10.533.10">
    <property type="entry name" value="Death Domain, Fas"/>
    <property type="match status" value="1"/>
</dbReference>
<reference evidence="4 5" key="1">
    <citation type="journal article" date="2017" name="PLoS Biol.">
        <title>The sea cucumber genome provides insights into morphological evolution and visceral regeneration.</title>
        <authorList>
            <person name="Zhang X."/>
            <person name="Sun L."/>
            <person name="Yuan J."/>
            <person name="Sun Y."/>
            <person name="Gao Y."/>
            <person name="Zhang L."/>
            <person name="Li S."/>
            <person name="Dai H."/>
            <person name="Hamel J.F."/>
            <person name="Liu C."/>
            <person name="Yu Y."/>
            <person name="Liu S."/>
            <person name="Lin W."/>
            <person name="Guo K."/>
            <person name="Jin S."/>
            <person name="Xu P."/>
            <person name="Storey K.B."/>
            <person name="Huan P."/>
            <person name="Zhang T."/>
            <person name="Zhou Y."/>
            <person name="Zhang J."/>
            <person name="Lin C."/>
            <person name="Li X."/>
            <person name="Xing L."/>
            <person name="Huo D."/>
            <person name="Sun M."/>
            <person name="Wang L."/>
            <person name="Mercier A."/>
            <person name="Li F."/>
            <person name="Yang H."/>
            <person name="Xiang J."/>
        </authorList>
    </citation>
    <scope>NUCLEOTIDE SEQUENCE [LARGE SCALE GENOMIC DNA]</scope>
    <source>
        <strain evidence="4">Shaxun</strain>
        <tissue evidence="4">Muscle</tissue>
    </source>
</reference>